<dbReference type="OrthoDB" id="1691100at2"/>
<dbReference type="Proteomes" id="UP000235963">
    <property type="component" value="Unassembled WGS sequence"/>
</dbReference>
<gene>
    <name evidence="1" type="ORF">AT575_07640</name>
</gene>
<organism evidence="1 2">
    <name type="scientific">Streptococcus penaeicida</name>
    <dbReference type="NCBI Taxonomy" id="1765960"/>
    <lineage>
        <taxon>Bacteria</taxon>
        <taxon>Bacillati</taxon>
        <taxon>Bacillota</taxon>
        <taxon>Bacilli</taxon>
        <taxon>Lactobacillales</taxon>
        <taxon>Streptococcaceae</taxon>
        <taxon>Streptococcus</taxon>
    </lineage>
</organism>
<dbReference type="AlphaFoldDB" id="A0A2N8LB39"/>
<evidence type="ECO:0000313" key="1">
    <source>
        <dbReference type="EMBL" id="PND47374.1"/>
    </source>
</evidence>
<evidence type="ECO:0000313" key="2">
    <source>
        <dbReference type="Proteomes" id="UP000235963"/>
    </source>
</evidence>
<reference evidence="1 2" key="1">
    <citation type="submission" date="2015-12" db="EMBL/GenBank/DDBJ databases">
        <title>Streptococcus penaeicida sp. nov.</title>
        <authorList>
            <person name="Gomez-Gil B."/>
            <person name="Morales-Covarrubias M."/>
        </authorList>
    </citation>
    <scope>NUCLEOTIDE SEQUENCE [LARGE SCALE GENOMIC DNA]</scope>
    <source>
        <strain evidence="1 2">CAIM 1838</strain>
    </source>
</reference>
<sequence>MPMLTIEGLPSSNTINQLKFEEIEDQIDYELGIKSLKQYLENPVKHSIDDVIYELEKESVLAND</sequence>
<proteinExistence type="predicted"/>
<accession>A0A2N8LB39</accession>
<dbReference type="RefSeq" id="WP_102777856.1">
    <property type="nucleotide sequence ID" value="NZ_CBCSGP010000003.1"/>
</dbReference>
<name>A0A2N8LB39_9STRE</name>
<dbReference type="EMBL" id="LOCM01000028">
    <property type="protein sequence ID" value="PND47374.1"/>
    <property type="molecule type" value="Genomic_DNA"/>
</dbReference>
<keyword evidence="2" id="KW-1185">Reference proteome</keyword>
<protein>
    <submittedName>
        <fullName evidence="1">Uncharacterized protein</fullName>
    </submittedName>
</protein>
<comment type="caution">
    <text evidence="1">The sequence shown here is derived from an EMBL/GenBank/DDBJ whole genome shotgun (WGS) entry which is preliminary data.</text>
</comment>